<comment type="cofactor">
    <cofactor evidence="1">
        <name>Mn(2+)</name>
        <dbReference type="ChEBI" id="CHEBI:29035"/>
    </cofactor>
</comment>
<evidence type="ECO:0000256" key="4">
    <source>
        <dbReference type="ARBA" id="ARBA00022801"/>
    </source>
</evidence>
<feature type="region of interest" description="Disordered" evidence="7">
    <location>
        <begin position="1"/>
        <end position="25"/>
    </location>
</feature>
<evidence type="ECO:0000313" key="10">
    <source>
        <dbReference type="Proteomes" id="UP000324927"/>
    </source>
</evidence>
<evidence type="ECO:0000256" key="2">
    <source>
        <dbReference type="ARBA" id="ARBA00001946"/>
    </source>
</evidence>
<dbReference type="InterPro" id="IPR039121">
    <property type="entry name" value="NUDT19"/>
</dbReference>
<comment type="cofactor">
    <cofactor evidence="2">
        <name>Mg(2+)</name>
        <dbReference type="ChEBI" id="CHEBI:18420"/>
    </cofactor>
</comment>
<dbReference type="InterPro" id="IPR015797">
    <property type="entry name" value="NUDIX_hydrolase-like_dom_sf"/>
</dbReference>
<dbReference type="InterPro" id="IPR000086">
    <property type="entry name" value="NUDIX_hydrolase_dom"/>
</dbReference>
<feature type="domain" description="Nudix hydrolase" evidence="8">
    <location>
        <begin position="23"/>
        <end position="210"/>
    </location>
</feature>
<dbReference type="CDD" id="cd18870">
    <property type="entry name" value="NUDIX_AcylCoAdiphos_Nudt19"/>
    <property type="match status" value="1"/>
</dbReference>
<dbReference type="PANTHER" id="PTHR12318">
    <property type="entry name" value="TESTOSTERONE-REGULATED PROTEIN RP2"/>
    <property type="match status" value="1"/>
</dbReference>
<reference evidence="9 10" key="1">
    <citation type="submission" date="2019-08" db="EMBL/GenBank/DDBJ databases">
        <authorList>
            <person name="Grouzdev D."/>
            <person name="Tikhonova E."/>
            <person name="Kravchenko I."/>
        </authorList>
    </citation>
    <scope>NUCLEOTIDE SEQUENCE [LARGE SCALE GENOMIC DNA]</scope>
    <source>
        <strain evidence="9 10">59b</strain>
    </source>
</reference>
<dbReference type="SUPFAM" id="SSF55811">
    <property type="entry name" value="Nudix"/>
    <property type="match status" value="1"/>
</dbReference>
<dbReference type="GO" id="GO:0016818">
    <property type="term" value="F:hydrolase activity, acting on acid anhydrides, in phosphorus-containing anhydrides"/>
    <property type="evidence" value="ECO:0007669"/>
    <property type="project" value="InterPro"/>
</dbReference>
<dbReference type="OrthoDB" id="7183442at2"/>
<evidence type="ECO:0000313" key="9">
    <source>
        <dbReference type="EMBL" id="KAA0594810.1"/>
    </source>
</evidence>
<comment type="caution">
    <text evidence="9">The sequence shown here is derived from an EMBL/GenBank/DDBJ whole genome shotgun (WGS) entry which is preliminary data.</text>
</comment>
<evidence type="ECO:0000256" key="5">
    <source>
        <dbReference type="ARBA" id="ARBA00022842"/>
    </source>
</evidence>
<dbReference type="Proteomes" id="UP000324927">
    <property type="component" value="Unassembled WGS sequence"/>
</dbReference>
<dbReference type="PANTHER" id="PTHR12318:SF0">
    <property type="entry name" value="ACYL-COENZYME A DIPHOSPHATASE NUDT19"/>
    <property type="match status" value="1"/>
</dbReference>
<dbReference type="PROSITE" id="PS51462">
    <property type="entry name" value="NUDIX"/>
    <property type="match status" value="1"/>
</dbReference>
<dbReference type="Gene3D" id="3.90.79.10">
    <property type="entry name" value="Nucleoside Triphosphate Pyrophosphohydrolase"/>
    <property type="match status" value="1"/>
</dbReference>
<evidence type="ECO:0000256" key="3">
    <source>
        <dbReference type="ARBA" id="ARBA00022723"/>
    </source>
</evidence>
<dbReference type="AlphaFoldDB" id="A0A5A9GK59"/>
<keyword evidence="10" id="KW-1185">Reference proteome</keyword>
<evidence type="ECO:0000259" key="8">
    <source>
        <dbReference type="PROSITE" id="PS51462"/>
    </source>
</evidence>
<proteinExistence type="predicted"/>
<evidence type="ECO:0000256" key="6">
    <source>
        <dbReference type="ARBA" id="ARBA00023211"/>
    </source>
</evidence>
<accession>A0A5A9GK59</accession>
<dbReference type="EMBL" id="VTTN01000007">
    <property type="protein sequence ID" value="KAA0594810.1"/>
    <property type="molecule type" value="Genomic_DNA"/>
</dbReference>
<gene>
    <name evidence="9" type="ORF">FZ942_18545</name>
</gene>
<evidence type="ECO:0000256" key="7">
    <source>
        <dbReference type="SAM" id="MobiDB-lite"/>
    </source>
</evidence>
<evidence type="ECO:0000256" key="1">
    <source>
        <dbReference type="ARBA" id="ARBA00001936"/>
    </source>
</evidence>
<protein>
    <submittedName>
        <fullName evidence="9">NUDIX domain-containing protein</fullName>
    </submittedName>
</protein>
<organism evidence="9 10">
    <name type="scientific">Azospirillum lipoferum</name>
    <dbReference type="NCBI Taxonomy" id="193"/>
    <lineage>
        <taxon>Bacteria</taxon>
        <taxon>Pseudomonadati</taxon>
        <taxon>Pseudomonadota</taxon>
        <taxon>Alphaproteobacteria</taxon>
        <taxon>Rhodospirillales</taxon>
        <taxon>Azospirillaceae</taxon>
        <taxon>Azospirillum</taxon>
    </lineage>
</organism>
<dbReference type="GO" id="GO:0046872">
    <property type="term" value="F:metal ion binding"/>
    <property type="evidence" value="ECO:0007669"/>
    <property type="project" value="UniProtKB-KW"/>
</dbReference>
<keyword evidence="4" id="KW-0378">Hydrolase</keyword>
<keyword evidence="5" id="KW-0460">Magnesium</keyword>
<name>A0A5A9GK59_AZOLI</name>
<sequence>MDSRPARRRQLGMSETVPESPVPPHPAATLILLRDGPEGLELLVMERHPGLRFAPGATVFPGGRLEAADHDPHWHTRWPDGDPPADLAHRVAALRECAEECGLLLSRDPLTPTALDGLRRALAAGEGFAVALARVGAVPALGRMAPLARWVTPEMLPRRFDTLFFLAPAPEGQQPVCDGGEAVGALWATPRRLLAEEEAGRRRLVFATRMTLLRLAGCADVAAALACARSDGGFPPPILPRLVEAPAGPAFRIPAGCGFSPLETAAEHVRLG</sequence>
<keyword evidence="3" id="KW-0479">Metal-binding</keyword>
<feature type="compositionally biased region" description="Basic residues" evidence="7">
    <location>
        <begin position="1"/>
        <end position="10"/>
    </location>
</feature>
<keyword evidence="6" id="KW-0464">Manganese</keyword>